<dbReference type="GO" id="GO:0004386">
    <property type="term" value="F:helicase activity"/>
    <property type="evidence" value="ECO:0007669"/>
    <property type="project" value="UniProtKB-KW"/>
</dbReference>
<evidence type="ECO:0000259" key="6">
    <source>
        <dbReference type="PROSITE" id="PS51192"/>
    </source>
</evidence>
<protein>
    <submittedName>
        <fullName evidence="8">DEAD/DEAH box helicase</fullName>
    </submittedName>
</protein>
<feature type="domain" description="Helicase C-terminal" evidence="7">
    <location>
        <begin position="249"/>
        <end position="445"/>
    </location>
</feature>
<dbReference type="EMBL" id="AP028923">
    <property type="protein sequence ID" value="BET03103.1"/>
    <property type="molecule type" value="Genomic_DNA"/>
</dbReference>
<comment type="catalytic activity">
    <reaction evidence="5">
        <text>ATP + H2O = ADP + phosphate + H(+)</text>
        <dbReference type="Rhea" id="RHEA:13065"/>
        <dbReference type="ChEBI" id="CHEBI:15377"/>
        <dbReference type="ChEBI" id="CHEBI:15378"/>
        <dbReference type="ChEBI" id="CHEBI:30616"/>
        <dbReference type="ChEBI" id="CHEBI:43474"/>
        <dbReference type="ChEBI" id="CHEBI:456216"/>
        <dbReference type="EC" id="5.6.2.4"/>
    </reaction>
</comment>
<evidence type="ECO:0000313" key="9">
    <source>
        <dbReference type="Proteomes" id="UP001307889"/>
    </source>
</evidence>
<keyword evidence="2" id="KW-0378">Hydrolase</keyword>
<dbReference type="PROSITE" id="PS51192">
    <property type="entry name" value="HELICASE_ATP_BIND_1"/>
    <property type="match status" value="1"/>
</dbReference>
<gene>
    <name evidence="8" type="ORF">NTJ_15921</name>
</gene>
<dbReference type="PANTHER" id="PTHR47961:SF12">
    <property type="entry name" value="HELICASE POLQ-LIKE"/>
    <property type="match status" value="1"/>
</dbReference>
<dbReference type="Gene3D" id="1.10.150.20">
    <property type="entry name" value="5' to 3' exonuclease, C-terminal subdomain"/>
    <property type="match status" value="1"/>
</dbReference>
<feature type="domain" description="Helicase ATP-binding" evidence="6">
    <location>
        <begin position="29"/>
        <end position="200"/>
    </location>
</feature>
<keyword evidence="3 8" id="KW-0347">Helicase</keyword>
<proteinExistence type="predicted"/>
<dbReference type="SUPFAM" id="SSF52540">
    <property type="entry name" value="P-loop containing nucleoside triphosphate hydrolases"/>
    <property type="match status" value="1"/>
</dbReference>
<dbReference type="InterPro" id="IPR048960">
    <property type="entry name" value="POLQ-like_helical"/>
</dbReference>
<dbReference type="Gene3D" id="3.40.50.300">
    <property type="entry name" value="P-loop containing nucleotide triphosphate hydrolases"/>
    <property type="match status" value="2"/>
</dbReference>
<evidence type="ECO:0000256" key="1">
    <source>
        <dbReference type="ARBA" id="ARBA00022741"/>
    </source>
</evidence>
<dbReference type="SUPFAM" id="SSF158702">
    <property type="entry name" value="Sec63 N-terminal domain-like"/>
    <property type="match status" value="1"/>
</dbReference>
<dbReference type="SMART" id="SM00487">
    <property type="entry name" value="DEXDc"/>
    <property type="match status" value="1"/>
</dbReference>
<dbReference type="InterPro" id="IPR014001">
    <property type="entry name" value="Helicase_ATP-bd"/>
</dbReference>
<dbReference type="Proteomes" id="UP001307889">
    <property type="component" value="Chromosome 15"/>
</dbReference>
<keyword evidence="9" id="KW-1185">Reference proteome</keyword>
<dbReference type="InterPro" id="IPR050474">
    <property type="entry name" value="Hel308_SKI2-like"/>
</dbReference>
<keyword evidence="1" id="KW-0547">Nucleotide-binding</keyword>
<keyword evidence="4" id="KW-0067">ATP-binding</keyword>
<sequence length="769" mass="85895">MLGAAVEKILFKHKGIERLYEWQEECLKKHEEHSSRNLVYSVPTSGGKTLVAEILMLNEVLYAKRDCIFIVPFVSIVQEKVSSLSALALSLGFLVEEYAGSRGAYPPTKRRKKNSIYVCTIEKGSGLVNSLIEENRLKDEIGLVVIDELHLIGEPRRGALLENICVKLKKLQLKMVGMSATIGNLKDLAKFLDAELYTHDFRPGSLKEFVKIQNELFSVVHTSAEPEIEFLRCSRVESNKDIMAIDPDGLGALVREAVPKNSCLVFCQSKKNCENVAKLIVETIVLAGEEHIHRAHKESEKKSLLESIKLETNGSICPVLERTIRFGIAHHHSGLTSPERKLIEEAYSVGTINCICCTSTLAAGVNLPAQRVILRAPYVGSSFISKSMYKQMIGRAGRAGLAEKGESFLICKPIEAYLVRELIAKPVEVCDSQLKGEDLKTFILSCFFLKLISCRQSLDLTIETTFIHLCIGKESLSKMVSEALDDLFQLKVLYEGIKGAITMTNFGTAIAKANISCETGKYLFDELREAQKKLVLVGDLHLLYLITPHAIAESIRPVEEVVSSVYSSLTPKELYVASCLGLTEVVIARLMMGRSPPKQTPTRVLEKFFTCLVLYQLWKGNSLLTVANRFRVDRGVVHNLLAQTTSYASSVIRFCDSIESLWPFAKLLSVFPDRLSYCCSADLLPLMELPAVKLGRAKQLYRAGFKTVLSIAKADPHQLKNCILHLPLKQATQLINVAKLMVRTKFESLQEEAELYRLNQLDPEDEMFI</sequence>
<dbReference type="InterPro" id="IPR001650">
    <property type="entry name" value="Helicase_C-like"/>
</dbReference>
<dbReference type="Pfam" id="PF00270">
    <property type="entry name" value="DEAD"/>
    <property type="match status" value="1"/>
</dbReference>
<dbReference type="Pfam" id="PF00271">
    <property type="entry name" value="Helicase_C"/>
    <property type="match status" value="1"/>
</dbReference>
<dbReference type="SMART" id="SM00490">
    <property type="entry name" value="HELICc"/>
    <property type="match status" value="1"/>
</dbReference>
<evidence type="ECO:0000259" key="7">
    <source>
        <dbReference type="PROSITE" id="PS51194"/>
    </source>
</evidence>
<dbReference type="Pfam" id="PF21099">
    <property type="entry name" value="POLQ_helical"/>
    <property type="match status" value="1"/>
</dbReference>
<organism evidence="8 9">
    <name type="scientific">Nesidiocoris tenuis</name>
    <dbReference type="NCBI Taxonomy" id="355587"/>
    <lineage>
        <taxon>Eukaryota</taxon>
        <taxon>Metazoa</taxon>
        <taxon>Ecdysozoa</taxon>
        <taxon>Arthropoda</taxon>
        <taxon>Hexapoda</taxon>
        <taxon>Insecta</taxon>
        <taxon>Pterygota</taxon>
        <taxon>Neoptera</taxon>
        <taxon>Paraneoptera</taxon>
        <taxon>Hemiptera</taxon>
        <taxon>Heteroptera</taxon>
        <taxon>Panheteroptera</taxon>
        <taxon>Cimicomorpha</taxon>
        <taxon>Miridae</taxon>
        <taxon>Dicyphina</taxon>
        <taxon>Nesidiocoris</taxon>
    </lineage>
</organism>
<accession>A0ABN7BII6</accession>
<dbReference type="CDD" id="cd18026">
    <property type="entry name" value="DEXHc_POLQ-like"/>
    <property type="match status" value="1"/>
</dbReference>
<evidence type="ECO:0000256" key="4">
    <source>
        <dbReference type="ARBA" id="ARBA00022840"/>
    </source>
</evidence>
<evidence type="ECO:0000313" key="8">
    <source>
        <dbReference type="EMBL" id="BET03103.1"/>
    </source>
</evidence>
<reference evidence="8 9" key="1">
    <citation type="submission" date="2023-09" db="EMBL/GenBank/DDBJ databases">
        <title>Nesidiocoris tenuis whole genome shotgun sequence.</title>
        <authorList>
            <person name="Shibata T."/>
            <person name="Shimoda M."/>
            <person name="Kobayashi T."/>
            <person name="Uehara T."/>
        </authorList>
    </citation>
    <scope>NUCLEOTIDE SEQUENCE [LARGE SCALE GENOMIC DNA]</scope>
    <source>
        <strain evidence="8 9">Japan</strain>
    </source>
</reference>
<evidence type="ECO:0000256" key="2">
    <source>
        <dbReference type="ARBA" id="ARBA00022801"/>
    </source>
</evidence>
<dbReference type="InterPro" id="IPR046931">
    <property type="entry name" value="HTH_61"/>
</dbReference>
<dbReference type="PROSITE" id="PS51194">
    <property type="entry name" value="HELICASE_CTER"/>
    <property type="match status" value="1"/>
</dbReference>
<evidence type="ECO:0000256" key="5">
    <source>
        <dbReference type="ARBA" id="ARBA00048988"/>
    </source>
</evidence>
<dbReference type="Pfam" id="PF20470">
    <property type="entry name" value="HTH_61"/>
    <property type="match status" value="1"/>
</dbReference>
<dbReference type="InterPro" id="IPR027417">
    <property type="entry name" value="P-loop_NTPase"/>
</dbReference>
<dbReference type="CDD" id="cd18795">
    <property type="entry name" value="SF2_C_Ski2"/>
    <property type="match status" value="1"/>
</dbReference>
<dbReference type="PANTHER" id="PTHR47961">
    <property type="entry name" value="DNA POLYMERASE THETA, PUTATIVE (AFU_ORTHOLOGUE AFUA_1G05260)-RELATED"/>
    <property type="match status" value="1"/>
</dbReference>
<dbReference type="InterPro" id="IPR011545">
    <property type="entry name" value="DEAD/DEAH_box_helicase_dom"/>
</dbReference>
<evidence type="ECO:0000256" key="3">
    <source>
        <dbReference type="ARBA" id="ARBA00022806"/>
    </source>
</evidence>
<name>A0ABN7BII6_9HEMI</name>
<dbReference type="Gene3D" id="1.10.3380.20">
    <property type="match status" value="1"/>
</dbReference>